<feature type="coiled-coil region" evidence="1">
    <location>
        <begin position="207"/>
        <end position="292"/>
    </location>
</feature>
<dbReference type="KEGG" id="tet:TTHERM_01248850"/>
<feature type="compositionally biased region" description="Polar residues" evidence="2">
    <location>
        <begin position="773"/>
        <end position="792"/>
    </location>
</feature>
<feature type="compositionally biased region" description="Low complexity" evidence="2">
    <location>
        <begin position="634"/>
        <end position="651"/>
    </location>
</feature>
<feature type="region of interest" description="Disordered" evidence="2">
    <location>
        <begin position="455"/>
        <end position="478"/>
    </location>
</feature>
<dbReference type="AlphaFoldDB" id="Q22AC3"/>
<dbReference type="Proteomes" id="UP000009168">
    <property type="component" value="Unassembled WGS sequence"/>
</dbReference>
<keyword evidence="1" id="KW-0175">Coiled coil</keyword>
<feature type="compositionally biased region" description="Polar residues" evidence="2">
    <location>
        <begin position="399"/>
        <end position="412"/>
    </location>
</feature>
<evidence type="ECO:0000313" key="4">
    <source>
        <dbReference type="Proteomes" id="UP000009168"/>
    </source>
</evidence>
<reference evidence="4" key="1">
    <citation type="journal article" date="2006" name="PLoS Biol.">
        <title>Macronuclear genome sequence of the ciliate Tetrahymena thermophila, a model eukaryote.</title>
        <authorList>
            <person name="Eisen J.A."/>
            <person name="Coyne R.S."/>
            <person name="Wu M."/>
            <person name="Wu D."/>
            <person name="Thiagarajan M."/>
            <person name="Wortman J.R."/>
            <person name="Badger J.H."/>
            <person name="Ren Q."/>
            <person name="Amedeo P."/>
            <person name="Jones K.M."/>
            <person name="Tallon L.J."/>
            <person name="Delcher A.L."/>
            <person name="Salzberg S.L."/>
            <person name="Silva J.C."/>
            <person name="Haas B.J."/>
            <person name="Majoros W.H."/>
            <person name="Farzad M."/>
            <person name="Carlton J.M."/>
            <person name="Smith R.K. Jr."/>
            <person name="Garg J."/>
            <person name="Pearlman R.E."/>
            <person name="Karrer K.M."/>
            <person name="Sun L."/>
            <person name="Manning G."/>
            <person name="Elde N.C."/>
            <person name="Turkewitz A.P."/>
            <person name="Asai D.J."/>
            <person name="Wilkes D.E."/>
            <person name="Wang Y."/>
            <person name="Cai H."/>
            <person name="Collins K."/>
            <person name="Stewart B.A."/>
            <person name="Lee S.R."/>
            <person name="Wilamowska K."/>
            <person name="Weinberg Z."/>
            <person name="Ruzzo W.L."/>
            <person name="Wloga D."/>
            <person name="Gaertig J."/>
            <person name="Frankel J."/>
            <person name="Tsao C.-C."/>
            <person name="Gorovsky M.A."/>
            <person name="Keeling P.J."/>
            <person name="Waller R.F."/>
            <person name="Patron N.J."/>
            <person name="Cherry J.M."/>
            <person name="Stover N.A."/>
            <person name="Krieger C.J."/>
            <person name="del Toro C."/>
            <person name="Ryder H.F."/>
            <person name="Williamson S.C."/>
            <person name="Barbeau R.A."/>
            <person name="Hamilton E.P."/>
            <person name="Orias E."/>
        </authorList>
    </citation>
    <scope>NUCLEOTIDE SEQUENCE [LARGE SCALE GENOMIC DNA]</scope>
    <source>
        <strain evidence="4">SB210</strain>
    </source>
</reference>
<dbReference type="EMBL" id="GG662515">
    <property type="protein sequence ID" value="EAR82226.1"/>
    <property type="molecule type" value="Genomic_DNA"/>
</dbReference>
<evidence type="ECO:0000256" key="1">
    <source>
        <dbReference type="SAM" id="Coils"/>
    </source>
</evidence>
<accession>Q22AC3</accession>
<keyword evidence="4" id="KW-1185">Reference proteome</keyword>
<protein>
    <submittedName>
        <fullName evidence="3">Uncharacterized protein</fullName>
    </submittedName>
</protein>
<gene>
    <name evidence="3" type="ORF">TTHERM_01248850</name>
</gene>
<feature type="compositionally biased region" description="Basic and acidic residues" evidence="2">
    <location>
        <begin position="795"/>
        <end position="805"/>
    </location>
</feature>
<feature type="region of interest" description="Disordered" evidence="2">
    <location>
        <begin position="634"/>
        <end position="653"/>
    </location>
</feature>
<dbReference type="InParanoid" id="Q22AC3"/>
<feature type="region of interest" description="Disordered" evidence="2">
    <location>
        <begin position="552"/>
        <end position="571"/>
    </location>
</feature>
<feature type="compositionally biased region" description="Low complexity" evidence="2">
    <location>
        <begin position="464"/>
        <end position="478"/>
    </location>
</feature>
<organism evidence="3 4">
    <name type="scientific">Tetrahymena thermophila (strain SB210)</name>
    <dbReference type="NCBI Taxonomy" id="312017"/>
    <lineage>
        <taxon>Eukaryota</taxon>
        <taxon>Sar</taxon>
        <taxon>Alveolata</taxon>
        <taxon>Ciliophora</taxon>
        <taxon>Intramacronucleata</taxon>
        <taxon>Oligohymenophorea</taxon>
        <taxon>Hymenostomatida</taxon>
        <taxon>Tetrahymenina</taxon>
        <taxon>Tetrahymenidae</taxon>
        <taxon>Tetrahymena</taxon>
    </lineage>
</organism>
<feature type="region of interest" description="Disordered" evidence="2">
    <location>
        <begin position="773"/>
        <end position="814"/>
    </location>
</feature>
<evidence type="ECO:0000256" key="2">
    <source>
        <dbReference type="SAM" id="MobiDB-lite"/>
    </source>
</evidence>
<feature type="region of interest" description="Disordered" evidence="2">
    <location>
        <begin position="390"/>
        <end position="412"/>
    </location>
</feature>
<evidence type="ECO:0000313" key="3">
    <source>
        <dbReference type="EMBL" id="EAR82226.1"/>
    </source>
</evidence>
<dbReference type="GeneID" id="7823706"/>
<sequence>MKKLSILRQKLIQETKQLIDEDVIDIRSVDHDFQSVTDSQSKKENLQTVQSDFSSKQNQVENGDSQISARQKLLKNQMSGQYGNQFKKREGEDNLLSLQKTNLRKHKADIKVAQTQIKNQSQSQLNFHNTLLDIQKEYLDYEMKKAQNEYAIDLDLIQEDFANQQQKQQPHLDQQKKKKSEFIDLLKKCKICSESDLHYASKPFKLMKKLKDIRIMFERKSNNLEQQMKKSNMNKNKIIEDIKADKVIIRKALPEMAKNYLSEIQQQKRINKLLQEKNIQKAKKQLASINQNQSGFSMLNSNQMNDQNLNLQLQYIDSQDPSVYINPAQEVMQSQTTKNYYKNNSTSPFRKNFSSNYNKEAKTSRNNNNEISQFNDYVQTNDSKSLSRFSHLEQKRRPNQQPKLSGKYNSSDKNGIPIPCIAEYGNYFSQENSPYIRQLDSRQKSSTNKVISSNFNETQKRKANSISIQQQQQNNQNDSSINIETVTIPSSFQNQIASVSTMNPMQSKQSLSSFTTLHLQQNIPEQKRASKVNQIDLNSINSLANLPQTTDRQSHISFQHRHSNSEINNGSQISMEKIQYQIFLSNLKDNQQNSNTDRIQQYLKNQKQIDQFQQSSPQKFSVSSIHNKSLSSLSTTFKTSAPPGGSSSSGAMLTDRQNLRNDQTPAQSPSGVLLYSNLNQAQNNNFDTPSQFQKYSSNTSFAFRSDKKYNPNNNVSQQSRLYAKQNEINKKQKSKEGILENVYKFDEDKYFQHQQIYKYEIEQAQILAIKRNQTTRPATQQQSQKGSENPQSKNKKNEGYFHDEYSSNDDSIPSATEAQLDNFYEESKKIQKKVLKLKKGDLHTKIKSLLRIENINNEINKLVQWKMKK</sequence>
<name>Q22AC3_TETTS</name>
<feature type="region of interest" description="Disordered" evidence="2">
    <location>
        <begin position="340"/>
        <end position="370"/>
    </location>
</feature>
<dbReference type="RefSeq" id="XP_001029889.1">
    <property type="nucleotide sequence ID" value="XM_001029889.1"/>
</dbReference>
<dbReference type="HOGENOM" id="CLU_330252_0_0_1"/>
<proteinExistence type="predicted"/>